<sequence length="134" mass="15009">MEMMVGGRCARTQSRPLTPVSKSTYKHRSSLFPLPPLPTPQHPEDIQDHFKAGGKEKRKIQREAEPILKDCWTSSDTPEPAFRRHHDTVTTSGYWDVLPDGFCRPCGHGTTNRVKAPGTVQNKQIDESRISASA</sequence>
<feature type="compositionally biased region" description="Polar residues" evidence="1">
    <location>
        <begin position="110"/>
        <end position="123"/>
    </location>
</feature>
<organism evidence="2 3">
    <name type="scientific">Liparis tanakae</name>
    <name type="common">Tanaka's snailfish</name>
    <dbReference type="NCBI Taxonomy" id="230148"/>
    <lineage>
        <taxon>Eukaryota</taxon>
        <taxon>Metazoa</taxon>
        <taxon>Chordata</taxon>
        <taxon>Craniata</taxon>
        <taxon>Vertebrata</taxon>
        <taxon>Euteleostomi</taxon>
        <taxon>Actinopterygii</taxon>
        <taxon>Neopterygii</taxon>
        <taxon>Teleostei</taxon>
        <taxon>Neoteleostei</taxon>
        <taxon>Acanthomorphata</taxon>
        <taxon>Eupercaria</taxon>
        <taxon>Perciformes</taxon>
        <taxon>Cottioidei</taxon>
        <taxon>Cottales</taxon>
        <taxon>Liparidae</taxon>
        <taxon>Liparis</taxon>
    </lineage>
</organism>
<feature type="compositionally biased region" description="Basic and acidic residues" evidence="1">
    <location>
        <begin position="124"/>
        <end position="134"/>
    </location>
</feature>
<feature type="region of interest" description="Disordered" evidence="1">
    <location>
        <begin position="110"/>
        <end position="134"/>
    </location>
</feature>
<proteinExistence type="predicted"/>
<evidence type="ECO:0000313" key="2">
    <source>
        <dbReference type="EMBL" id="TNN41726.1"/>
    </source>
</evidence>
<feature type="compositionally biased region" description="Polar residues" evidence="1">
    <location>
        <begin position="11"/>
        <end position="23"/>
    </location>
</feature>
<keyword evidence="3" id="KW-1185">Reference proteome</keyword>
<comment type="caution">
    <text evidence="2">The sequence shown here is derived from an EMBL/GenBank/DDBJ whole genome shotgun (WGS) entry which is preliminary data.</text>
</comment>
<evidence type="ECO:0000313" key="3">
    <source>
        <dbReference type="Proteomes" id="UP000314294"/>
    </source>
</evidence>
<accession>A0A4Z2FKF3</accession>
<name>A0A4Z2FKF3_9TELE</name>
<protein>
    <submittedName>
        <fullName evidence="2">Uncharacterized protein</fullName>
    </submittedName>
</protein>
<evidence type="ECO:0000256" key="1">
    <source>
        <dbReference type="SAM" id="MobiDB-lite"/>
    </source>
</evidence>
<dbReference type="EMBL" id="SRLO01001085">
    <property type="protein sequence ID" value="TNN41726.1"/>
    <property type="molecule type" value="Genomic_DNA"/>
</dbReference>
<dbReference type="Proteomes" id="UP000314294">
    <property type="component" value="Unassembled WGS sequence"/>
</dbReference>
<reference evidence="2 3" key="1">
    <citation type="submission" date="2019-03" db="EMBL/GenBank/DDBJ databases">
        <title>First draft genome of Liparis tanakae, snailfish: a comprehensive survey of snailfish specific genes.</title>
        <authorList>
            <person name="Kim W."/>
            <person name="Song I."/>
            <person name="Jeong J.-H."/>
            <person name="Kim D."/>
            <person name="Kim S."/>
            <person name="Ryu S."/>
            <person name="Song J.Y."/>
            <person name="Lee S.K."/>
        </authorList>
    </citation>
    <scope>NUCLEOTIDE SEQUENCE [LARGE SCALE GENOMIC DNA]</scope>
    <source>
        <tissue evidence="2">Muscle</tissue>
    </source>
</reference>
<gene>
    <name evidence="2" type="ORF">EYF80_048115</name>
</gene>
<feature type="region of interest" description="Disordered" evidence="1">
    <location>
        <begin position="1"/>
        <end position="44"/>
    </location>
</feature>
<dbReference type="AlphaFoldDB" id="A0A4Z2FKF3"/>